<feature type="domain" description="Amidohydrolase-related" evidence="2">
    <location>
        <begin position="104"/>
        <end position="300"/>
    </location>
</feature>
<evidence type="ECO:0000313" key="4">
    <source>
        <dbReference type="Proteomes" id="UP000198611"/>
    </source>
</evidence>
<keyword evidence="4" id="KW-1185">Reference proteome</keyword>
<dbReference type="Gene3D" id="3.20.20.140">
    <property type="entry name" value="Metal-dependent hydrolases"/>
    <property type="match status" value="1"/>
</dbReference>
<accession>A0A1I1RPT2</accession>
<evidence type="ECO:0000256" key="1">
    <source>
        <dbReference type="SAM" id="SignalP"/>
    </source>
</evidence>
<dbReference type="OrthoDB" id="3982782at2"/>
<feature type="signal peptide" evidence="1">
    <location>
        <begin position="1"/>
        <end position="22"/>
    </location>
</feature>
<dbReference type="PROSITE" id="PS51257">
    <property type="entry name" value="PROKAR_LIPOPROTEIN"/>
    <property type="match status" value="1"/>
</dbReference>
<keyword evidence="1" id="KW-0732">Signal</keyword>
<gene>
    <name evidence="3" type="ORF">SAMN05660831_01521</name>
</gene>
<sequence length="305" mass="33546">MNPFRTSLFLSAALLLAGCAGSGGGGEHPPPFADIHTHYNWNQAEITEPEEVTAAFTRHNVSLAVVVAEPSENALKIPSTETTTVVPLFSPYIRPGIRPRWHLDERVLEEARAGLAAGEYQGIGEVHIGGSGFGPDNGNFAGLLALAAEFDVPVLLHVEAGSADYAMEICGDHPDVEFLWAHAGGILGPDEVRRAVAACDNLWVEFSARDPWHYGRLADAGPEGKTLRDGWEELIADYPDRFMTGTDPVANAHETYRWHEANDGWSMYDDIMAFHRGWLDQLPDDLARRVRLTNAHRFFDVPLPE</sequence>
<dbReference type="EMBL" id="FOMJ01000004">
    <property type="protein sequence ID" value="SFD36017.1"/>
    <property type="molecule type" value="Genomic_DNA"/>
</dbReference>
<proteinExistence type="predicted"/>
<evidence type="ECO:0000313" key="3">
    <source>
        <dbReference type="EMBL" id="SFD36017.1"/>
    </source>
</evidence>
<dbReference type="InterPro" id="IPR032466">
    <property type="entry name" value="Metal_Hydrolase"/>
</dbReference>
<dbReference type="GO" id="GO:0016787">
    <property type="term" value="F:hydrolase activity"/>
    <property type="evidence" value="ECO:0007669"/>
    <property type="project" value="InterPro"/>
</dbReference>
<dbReference type="RefSeq" id="WP_093428162.1">
    <property type="nucleotide sequence ID" value="NZ_FOMJ01000004.1"/>
</dbReference>
<protein>
    <recommendedName>
        <fullName evidence="2">Amidohydrolase-related domain-containing protein</fullName>
    </recommendedName>
</protein>
<dbReference type="AlphaFoldDB" id="A0A1I1RPT2"/>
<organism evidence="3 4">
    <name type="scientific">Thiohalospira halophila DSM 15071</name>
    <dbReference type="NCBI Taxonomy" id="1123397"/>
    <lineage>
        <taxon>Bacteria</taxon>
        <taxon>Pseudomonadati</taxon>
        <taxon>Pseudomonadota</taxon>
        <taxon>Gammaproteobacteria</taxon>
        <taxon>Thiohalospirales</taxon>
        <taxon>Thiohalospiraceae</taxon>
        <taxon>Thiohalospira</taxon>
    </lineage>
</organism>
<dbReference type="STRING" id="1123397.SAMN05660831_01521"/>
<dbReference type="InterPro" id="IPR006680">
    <property type="entry name" value="Amidohydro-rel"/>
</dbReference>
<dbReference type="SUPFAM" id="SSF51556">
    <property type="entry name" value="Metallo-dependent hydrolases"/>
    <property type="match status" value="1"/>
</dbReference>
<dbReference type="Proteomes" id="UP000198611">
    <property type="component" value="Unassembled WGS sequence"/>
</dbReference>
<feature type="chain" id="PRO_5011767187" description="Amidohydrolase-related domain-containing protein" evidence="1">
    <location>
        <begin position="23"/>
        <end position="305"/>
    </location>
</feature>
<name>A0A1I1RPT2_9GAMM</name>
<dbReference type="Pfam" id="PF04909">
    <property type="entry name" value="Amidohydro_2"/>
    <property type="match status" value="1"/>
</dbReference>
<evidence type="ECO:0000259" key="2">
    <source>
        <dbReference type="Pfam" id="PF04909"/>
    </source>
</evidence>
<reference evidence="3 4" key="1">
    <citation type="submission" date="2016-10" db="EMBL/GenBank/DDBJ databases">
        <authorList>
            <person name="de Groot N.N."/>
        </authorList>
    </citation>
    <scope>NUCLEOTIDE SEQUENCE [LARGE SCALE GENOMIC DNA]</scope>
    <source>
        <strain evidence="3 4">HL3</strain>
    </source>
</reference>